<keyword evidence="3" id="KW-1185">Reference proteome</keyword>
<sequence>MSWREGEALIIESHLHYHTPTVYEASDQWDWPYWKFGYSNREVLFQELHAEYNSIRCAVQDPFGWHLDVCQIADLANAREEFETLLKKRRDDRFGELVRAWDKIALMLITESYRFMLPRKRSDYWPRFIRISRHFSYDAIVGYFGAYCKEQNQLPPPEDDNNPVLTEKAKNILKQHRIEVENQARAVETEPENAGIERSMPGAIAGPSTQGEPPELQMGEPVRRSEKGPENGCRKAQMVDRATQTEACIVMERVVAGGLPPPEAPDNQNRGTKRRRPKNKSMVSNPQGVRRSARLQEQAERQAKRRRL</sequence>
<name>A0AAN7V095_9PEZI</name>
<dbReference type="AlphaFoldDB" id="A0AAN7V095"/>
<dbReference type="Proteomes" id="UP001305414">
    <property type="component" value="Unassembled WGS sequence"/>
</dbReference>
<accession>A0AAN7V095</accession>
<protein>
    <submittedName>
        <fullName evidence="2">Uncharacterized protein</fullName>
    </submittedName>
</protein>
<feature type="region of interest" description="Disordered" evidence="1">
    <location>
        <begin position="183"/>
        <end position="239"/>
    </location>
</feature>
<comment type="caution">
    <text evidence="2">The sequence shown here is derived from an EMBL/GenBank/DDBJ whole genome shotgun (WGS) entry which is preliminary data.</text>
</comment>
<organism evidence="2 3">
    <name type="scientific">Xylaria bambusicola</name>
    <dbReference type="NCBI Taxonomy" id="326684"/>
    <lineage>
        <taxon>Eukaryota</taxon>
        <taxon>Fungi</taxon>
        <taxon>Dikarya</taxon>
        <taxon>Ascomycota</taxon>
        <taxon>Pezizomycotina</taxon>
        <taxon>Sordariomycetes</taxon>
        <taxon>Xylariomycetidae</taxon>
        <taxon>Xylariales</taxon>
        <taxon>Xylariaceae</taxon>
        <taxon>Xylaria</taxon>
    </lineage>
</organism>
<feature type="region of interest" description="Disordered" evidence="1">
    <location>
        <begin position="253"/>
        <end position="308"/>
    </location>
</feature>
<evidence type="ECO:0000313" key="2">
    <source>
        <dbReference type="EMBL" id="KAK5637248.1"/>
    </source>
</evidence>
<dbReference type="EMBL" id="JAWHQM010000101">
    <property type="protein sequence ID" value="KAK5637248.1"/>
    <property type="molecule type" value="Genomic_DNA"/>
</dbReference>
<feature type="compositionally biased region" description="Basic and acidic residues" evidence="1">
    <location>
        <begin position="221"/>
        <end position="233"/>
    </location>
</feature>
<gene>
    <name evidence="2" type="ORF">RRF57_012960</name>
</gene>
<proteinExistence type="predicted"/>
<evidence type="ECO:0000313" key="3">
    <source>
        <dbReference type="Proteomes" id="UP001305414"/>
    </source>
</evidence>
<reference evidence="2 3" key="1">
    <citation type="submission" date="2023-10" db="EMBL/GenBank/DDBJ databases">
        <title>Draft genome sequence of Xylaria bambusicola isolate GMP-LS, the root and basal stem rot pathogen of sugarcane in Indonesia.</title>
        <authorList>
            <person name="Selvaraj P."/>
            <person name="Muralishankar V."/>
            <person name="Muruganantham S."/>
            <person name="Sp S."/>
            <person name="Haryani S."/>
            <person name="Lau K.J.X."/>
            <person name="Naqvi N.I."/>
        </authorList>
    </citation>
    <scope>NUCLEOTIDE SEQUENCE [LARGE SCALE GENOMIC DNA]</scope>
    <source>
        <strain evidence="2">GMP-LS</strain>
    </source>
</reference>
<evidence type="ECO:0000256" key="1">
    <source>
        <dbReference type="SAM" id="MobiDB-lite"/>
    </source>
</evidence>